<evidence type="ECO:0000256" key="1">
    <source>
        <dbReference type="ARBA" id="ARBA00004613"/>
    </source>
</evidence>
<dbReference type="Gene3D" id="2.20.25.590">
    <property type="match status" value="1"/>
</dbReference>
<dbReference type="STRING" id="8496.A0A151MKU5"/>
<proteinExistence type="inferred from homology"/>
<dbReference type="RefSeq" id="XP_019354981.1">
    <property type="nucleotide sequence ID" value="XM_019499436.2"/>
</dbReference>
<dbReference type="GeneID" id="109286150"/>
<dbReference type="Proteomes" id="UP000050525">
    <property type="component" value="Unassembled WGS sequence"/>
</dbReference>
<reference evidence="6 7" key="1">
    <citation type="journal article" date="2012" name="Genome Biol.">
        <title>Sequencing three crocodilian genomes to illuminate the evolution of archosaurs and amniotes.</title>
        <authorList>
            <person name="St John J.A."/>
            <person name="Braun E.L."/>
            <person name="Isberg S.R."/>
            <person name="Miles L.G."/>
            <person name="Chong A.Y."/>
            <person name="Gongora J."/>
            <person name="Dalzell P."/>
            <person name="Moran C."/>
            <person name="Bed'hom B."/>
            <person name="Abzhanov A."/>
            <person name="Burgess S.C."/>
            <person name="Cooksey A.M."/>
            <person name="Castoe T.A."/>
            <person name="Crawford N.G."/>
            <person name="Densmore L.D."/>
            <person name="Drew J.C."/>
            <person name="Edwards S.V."/>
            <person name="Faircloth B.C."/>
            <person name="Fujita M.K."/>
            <person name="Greenwold M.J."/>
            <person name="Hoffmann F.G."/>
            <person name="Howard J.M."/>
            <person name="Iguchi T."/>
            <person name="Janes D.E."/>
            <person name="Khan S.Y."/>
            <person name="Kohno S."/>
            <person name="de Koning A.J."/>
            <person name="Lance S.L."/>
            <person name="McCarthy F.M."/>
            <person name="McCormack J.E."/>
            <person name="Merchant M.E."/>
            <person name="Peterson D.G."/>
            <person name="Pollock D.D."/>
            <person name="Pourmand N."/>
            <person name="Raney B.J."/>
            <person name="Roessler K.A."/>
            <person name="Sanford J.R."/>
            <person name="Sawyer R.H."/>
            <person name="Schmidt C.J."/>
            <person name="Triplett E.W."/>
            <person name="Tuberville T.D."/>
            <person name="Venegas-Anaya M."/>
            <person name="Howard J.T."/>
            <person name="Jarvis E.D."/>
            <person name="Guillette L.J.Jr."/>
            <person name="Glenn T.C."/>
            <person name="Green R.E."/>
            <person name="Ray D.A."/>
        </authorList>
    </citation>
    <scope>NUCLEOTIDE SEQUENCE [LARGE SCALE GENOMIC DNA]</scope>
    <source>
        <strain evidence="6">KSC_2009_1</strain>
    </source>
</reference>
<gene>
    <name evidence="6" type="primary">MSMB</name>
    <name evidence="6" type="ORF">Y1Q_0001780</name>
</gene>
<evidence type="ECO:0000256" key="5">
    <source>
        <dbReference type="SAM" id="SignalP"/>
    </source>
</evidence>
<keyword evidence="3" id="KW-0964">Secreted</keyword>
<evidence type="ECO:0000313" key="6">
    <source>
        <dbReference type="EMBL" id="KYO25154.1"/>
    </source>
</evidence>
<dbReference type="Gene3D" id="2.10.70.10">
    <property type="entry name" value="Complement Module, domain 1"/>
    <property type="match status" value="1"/>
</dbReference>
<keyword evidence="7" id="KW-1185">Reference proteome</keyword>
<dbReference type="CTD" id="4477"/>
<comment type="subcellular location">
    <subcellularLocation>
        <location evidence="1">Secreted</location>
    </subcellularLocation>
</comment>
<dbReference type="GO" id="GO:0005576">
    <property type="term" value="C:extracellular region"/>
    <property type="evidence" value="ECO:0007669"/>
    <property type="project" value="UniProtKB-SubCell"/>
</dbReference>
<dbReference type="KEGG" id="amj:109286150"/>
<dbReference type="PANTHER" id="PTHR10500:SF7">
    <property type="entry name" value="BETA-MICROSEMINOPROTEIN"/>
    <property type="match status" value="1"/>
</dbReference>
<dbReference type="EMBL" id="AKHW03005917">
    <property type="protein sequence ID" value="KYO25154.1"/>
    <property type="molecule type" value="Genomic_DNA"/>
</dbReference>
<accession>A0A151MKU5</accession>
<keyword evidence="4" id="KW-1015">Disulfide bond</keyword>
<dbReference type="PANTHER" id="PTHR10500">
    <property type="entry name" value="BETA-MICROSEMINOPROTEIN"/>
    <property type="match status" value="1"/>
</dbReference>
<evidence type="ECO:0000256" key="4">
    <source>
        <dbReference type="ARBA" id="ARBA00023157"/>
    </source>
</evidence>
<sequence>MKHFLVCIFPLVLSVSLCNAACFIQSMEPGVPGCVDDQGKLHAFNTNWKTDNCLDCSCSEHGMDCCDIGGRPAGYDEEKCESIFNKDTCSYTVVEKNNPSKECEVHAWVG</sequence>
<dbReference type="OrthoDB" id="6076852at2759"/>
<name>A0A151MKU5_ALLMI</name>
<evidence type="ECO:0000256" key="2">
    <source>
        <dbReference type="ARBA" id="ARBA00010352"/>
    </source>
</evidence>
<feature type="chain" id="PRO_5007585229" evidence="5">
    <location>
        <begin position="21"/>
        <end position="110"/>
    </location>
</feature>
<protein>
    <submittedName>
        <fullName evidence="6">Beta-microseminoprotein</fullName>
    </submittedName>
</protein>
<comment type="similarity">
    <text evidence="2">Belongs to the beta-microseminoprotein family.</text>
</comment>
<organism evidence="6 7">
    <name type="scientific">Alligator mississippiensis</name>
    <name type="common">American alligator</name>
    <dbReference type="NCBI Taxonomy" id="8496"/>
    <lineage>
        <taxon>Eukaryota</taxon>
        <taxon>Metazoa</taxon>
        <taxon>Chordata</taxon>
        <taxon>Craniata</taxon>
        <taxon>Vertebrata</taxon>
        <taxon>Euteleostomi</taxon>
        <taxon>Archelosauria</taxon>
        <taxon>Archosauria</taxon>
        <taxon>Crocodylia</taxon>
        <taxon>Alligatoridae</taxon>
        <taxon>Alligatorinae</taxon>
        <taxon>Alligator</taxon>
    </lineage>
</organism>
<dbReference type="AlphaFoldDB" id="A0A151MKU5"/>
<dbReference type="InterPro" id="IPR008735">
    <property type="entry name" value="PSP94"/>
</dbReference>
<evidence type="ECO:0000256" key="3">
    <source>
        <dbReference type="ARBA" id="ARBA00022525"/>
    </source>
</evidence>
<keyword evidence="5" id="KW-0732">Signal</keyword>
<comment type="caution">
    <text evidence="6">The sequence shown here is derived from an EMBL/GenBank/DDBJ whole genome shotgun (WGS) entry which is preliminary data.</text>
</comment>
<evidence type="ECO:0000313" key="7">
    <source>
        <dbReference type="Proteomes" id="UP000050525"/>
    </source>
</evidence>
<dbReference type="Pfam" id="PF05825">
    <property type="entry name" value="PSP94"/>
    <property type="match status" value="1"/>
</dbReference>
<feature type="signal peptide" evidence="5">
    <location>
        <begin position="1"/>
        <end position="20"/>
    </location>
</feature>